<name>A0ABY1RA23_9MICO</name>
<dbReference type="Proteomes" id="UP000194464">
    <property type="component" value="Unassembled WGS sequence"/>
</dbReference>
<dbReference type="Pfam" id="PF09754">
    <property type="entry name" value="PAC2"/>
    <property type="match status" value="1"/>
</dbReference>
<organism evidence="1 2">
    <name type="scientific">Plantibacter elymi</name>
    <name type="common">nom. nud.</name>
    <dbReference type="NCBI Taxonomy" id="199708"/>
    <lineage>
        <taxon>Bacteria</taxon>
        <taxon>Bacillati</taxon>
        <taxon>Actinomycetota</taxon>
        <taxon>Actinomycetes</taxon>
        <taxon>Micrococcales</taxon>
        <taxon>Microbacteriaceae</taxon>
        <taxon>Plantibacter</taxon>
    </lineage>
</organism>
<evidence type="ECO:0000313" key="1">
    <source>
        <dbReference type="EMBL" id="SMQ66669.1"/>
    </source>
</evidence>
<sequence length="308" mass="33522">MTEDTKEPLGGRLLVVAFEGWNDAGEAASGAVRVLRESLALRPLLEIDPEPYYDYQFNRPTVGVDEDGKRSLTWPGTTISGPDPEAAKPATPLAEDAALRVSEGGGDNVYVLLGAEPSRGWKAFVDEILAVITEQRITGMVMLGAMLADVPHTRPISVFASSENAELRQALQLERSTYEGPVGILSVLADAAERQGVQSLSVWASVPHYVHSAPSPKAVLALIDKLEELIDVVIPRGALVEESGEWQSGIDTLAAEDEDMAAYIQQLEQARDTVESPEASGEAIAKEFERYLRRDEGKGDEPWRKDRE</sequence>
<dbReference type="PIRSF" id="PIRSF028754">
    <property type="entry name" value="UCP028754"/>
    <property type="match status" value="1"/>
</dbReference>
<dbReference type="Gene3D" id="3.40.50.10900">
    <property type="entry name" value="PAC-like subunit"/>
    <property type="match status" value="1"/>
</dbReference>
<dbReference type="SUPFAM" id="SSF159659">
    <property type="entry name" value="Cgl1923-like"/>
    <property type="match status" value="1"/>
</dbReference>
<reference evidence="1 2" key="1">
    <citation type="submission" date="2017-04" db="EMBL/GenBank/DDBJ databases">
        <authorList>
            <person name="Varghese N."/>
            <person name="Submissions S."/>
        </authorList>
    </citation>
    <scope>NUCLEOTIDE SEQUENCE [LARGE SCALE GENOMIC DNA]</scope>
    <source>
        <strain evidence="1 2">VKM Ac-1784</strain>
    </source>
</reference>
<accession>A0ABY1RA23</accession>
<dbReference type="InterPro" id="IPR008492">
    <property type="entry name" value="Rv2714-like"/>
</dbReference>
<dbReference type="EMBL" id="FXWJ01000002">
    <property type="protein sequence ID" value="SMQ66669.1"/>
    <property type="molecule type" value="Genomic_DNA"/>
</dbReference>
<dbReference type="RefSeq" id="WP_191941123.1">
    <property type="nucleotide sequence ID" value="NZ_FXWJ01000002.1"/>
</dbReference>
<proteinExistence type="predicted"/>
<dbReference type="InterPro" id="IPR019151">
    <property type="entry name" value="Proteasome_assmbl_chaperone_2"/>
</dbReference>
<evidence type="ECO:0000313" key="2">
    <source>
        <dbReference type="Proteomes" id="UP000194464"/>
    </source>
</evidence>
<comment type="caution">
    <text evidence="1">The sequence shown here is derived from an EMBL/GenBank/DDBJ whole genome shotgun (WGS) entry which is preliminary data.</text>
</comment>
<gene>
    <name evidence="1" type="ORF">SAMN06295909_1105</name>
</gene>
<dbReference type="InterPro" id="IPR038389">
    <property type="entry name" value="PSMG2_sf"/>
</dbReference>
<keyword evidence="2" id="KW-1185">Reference proteome</keyword>
<protein>
    <submittedName>
        <fullName evidence="1">PAC2 family protein</fullName>
    </submittedName>
</protein>